<keyword evidence="1" id="KW-1133">Transmembrane helix</keyword>
<sequence length="283" mass="32487">MNKKTDYFLLFSIFILSLVSILFNREIYQQLNENKILYLYSLLPQTLGAIYGLTITGYIFFIGNQHSKASNDPTLHEIIEESDKEQFSALKTLSILVFLSIFFCISTLFLHNKIEPHFDNLSTITVSLANSFAIATIISNFLFIINIIDPTSIEKTSNKIINKIENQENENNKAEDNYAFMPTSQFLKEYHALEELARNIINDAGFSDKNNKNGSSRLNLKHLHASGIIKNTTAQMLGQLRKYRNALAHSEPVEHIHTSMNRLLKATQESLNQEHEAWMRQRP</sequence>
<dbReference type="EMBL" id="JACSQK010000002">
    <property type="protein sequence ID" value="MBD7959684.1"/>
    <property type="molecule type" value="Genomic_DNA"/>
</dbReference>
<comment type="caution">
    <text evidence="2">The sequence shown here is derived from an EMBL/GenBank/DDBJ whole genome shotgun (WGS) entry which is preliminary data.</text>
</comment>
<feature type="transmembrane region" description="Helical" evidence="1">
    <location>
        <begin position="124"/>
        <end position="148"/>
    </location>
</feature>
<accession>A0ABR8S9C9</accession>
<dbReference type="Proteomes" id="UP000634919">
    <property type="component" value="Unassembled WGS sequence"/>
</dbReference>
<feature type="transmembrane region" description="Helical" evidence="1">
    <location>
        <begin position="93"/>
        <end position="112"/>
    </location>
</feature>
<evidence type="ECO:0000313" key="2">
    <source>
        <dbReference type="EMBL" id="MBD7959684.1"/>
    </source>
</evidence>
<feature type="transmembrane region" description="Helical" evidence="1">
    <location>
        <begin position="7"/>
        <end position="24"/>
    </location>
</feature>
<evidence type="ECO:0000313" key="3">
    <source>
        <dbReference type="Proteomes" id="UP000634919"/>
    </source>
</evidence>
<keyword evidence="1" id="KW-0812">Transmembrane</keyword>
<organism evidence="2 3">
    <name type="scientific">Comamonas avium</name>
    <dbReference type="NCBI Taxonomy" id="2762231"/>
    <lineage>
        <taxon>Bacteria</taxon>
        <taxon>Pseudomonadati</taxon>
        <taxon>Pseudomonadota</taxon>
        <taxon>Betaproteobacteria</taxon>
        <taxon>Burkholderiales</taxon>
        <taxon>Comamonadaceae</taxon>
        <taxon>Comamonas</taxon>
    </lineage>
</organism>
<evidence type="ECO:0000256" key="1">
    <source>
        <dbReference type="SAM" id="Phobius"/>
    </source>
</evidence>
<gene>
    <name evidence="2" type="ORF">H9646_04245</name>
</gene>
<evidence type="ECO:0008006" key="4">
    <source>
        <dbReference type="Google" id="ProtNLM"/>
    </source>
</evidence>
<proteinExistence type="predicted"/>
<keyword evidence="1" id="KW-0472">Membrane</keyword>
<reference evidence="2 3" key="1">
    <citation type="submission" date="2020-08" db="EMBL/GenBank/DDBJ databases">
        <title>A Genomic Blueprint of the Chicken Gut Microbiome.</title>
        <authorList>
            <person name="Gilroy R."/>
            <person name="Ravi A."/>
            <person name="Getino M."/>
            <person name="Pursley I."/>
            <person name="Horton D.L."/>
            <person name="Alikhan N.-F."/>
            <person name="Baker D."/>
            <person name="Gharbi K."/>
            <person name="Hall N."/>
            <person name="Watson M."/>
            <person name="Adriaenssens E.M."/>
            <person name="Foster-Nyarko E."/>
            <person name="Jarju S."/>
            <person name="Secka A."/>
            <person name="Antonio M."/>
            <person name="Oren A."/>
            <person name="Chaudhuri R."/>
            <person name="La Ragione R.M."/>
            <person name="Hildebrand F."/>
            <person name="Pallen M.J."/>
        </authorList>
    </citation>
    <scope>NUCLEOTIDE SEQUENCE [LARGE SCALE GENOMIC DNA]</scope>
    <source>
        <strain evidence="2 3">Sa2CVA6</strain>
    </source>
</reference>
<dbReference type="RefSeq" id="WP_191722092.1">
    <property type="nucleotide sequence ID" value="NZ_JACSQK010000002.1"/>
</dbReference>
<feature type="transmembrane region" description="Helical" evidence="1">
    <location>
        <begin position="36"/>
        <end position="61"/>
    </location>
</feature>
<protein>
    <recommendedName>
        <fullName evidence="4">HEPN domain-containing protein</fullName>
    </recommendedName>
</protein>
<name>A0ABR8S9C9_9BURK</name>
<keyword evidence="3" id="KW-1185">Reference proteome</keyword>